<protein>
    <submittedName>
        <fullName evidence="2">Uncharacterized protein</fullName>
    </submittedName>
</protein>
<evidence type="ECO:0000256" key="1">
    <source>
        <dbReference type="SAM" id="MobiDB-lite"/>
    </source>
</evidence>
<gene>
    <name evidence="2" type="ORF">PLOB_00003172</name>
</gene>
<keyword evidence="3" id="KW-1185">Reference proteome</keyword>
<feature type="compositionally biased region" description="Basic residues" evidence="1">
    <location>
        <begin position="72"/>
        <end position="83"/>
    </location>
</feature>
<dbReference type="EMBL" id="CALNXK010000111">
    <property type="protein sequence ID" value="CAH3158467.1"/>
    <property type="molecule type" value="Genomic_DNA"/>
</dbReference>
<name>A0ABN8QBC5_9CNID</name>
<evidence type="ECO:0000313" key="2">
    <source>
        <dbReference type="EMBL" id="CAH3158467.1"/>
    </source>
</evidence>
<reference evidence="2 3" key="1">
    <citation type="submission" date="2022-05" db="EMBL/GenBank/DDBJ databases">
        <authorList>
            <consortium name="Genoscope - CEA"/>
            <person name="William W."/>
        </authorList>
    </citation>
    <scope>NUCLEOTIDE SEQUENCE [LARGE SCALE GENOMIC DNA]</scope>
</reference>
<feature type="compositionally biased region" description="Basic residues" evidence="1">
    <location>
        <begin position="23"/>
        <end position="34"/>
    </location>
</feature>
<feature type="region of interest" description="Disordered" evidence="1">
    <location>
        <begin position="23"/>
        <end position="90"/>
    </location>
</feature>
<proteinExistence type="predicted"/>
<sequence length="142" mass="16131">MVCNRRFYKFVPCQKPAINQLLKGRHKREGRIRSTKNAGEIKAAKNLRGRERREKKHKEGRVTEQGDEESPRKRKKRKQHKAHRVPEDGPVLAGAPIIPIECIDPATVWHPSMKTSLLIHGLRGSPLFDRGIVTAGSVTFLV</sequence>
<accession>A0ABN8QBC5</accession>
<comment type="caution">
    <text evidence="2">The sequence shown here is derived from an EMBL/GenBank/DDBJ whole genome shotgun (WGS) entry which is preliminary data.</text>
</comment>
<evidence type="ECO:0000313" key="3">
    <source>
        <dbReference type="Proteomes" id="UP001159405"/>
    </source>
</evidence>
<organism evidence="2 3">
    <name type="scientific">Porites lobata</name>
    <dbReference type="NCBI Taxonomy" id="104759"/>
    <lineage>
        <taxon>Eukaryota</taxon>
        <taxon>Metazoa</taxon>
        <taxon>Cnidaria</taxon>
        <taxon>Anthozoa</taxon>
        <taxon>Hexacorallia</taxon>
        <taxon>Scleractinia</taxon>
        <taxon>Fungiina</taxon>
        <taxon>Poritidae</taxon>
        <taxon>Porites</taxon>
    </lineage>
</organism>
<dbReference type="Proteomes" id="UP001159405">
    <property type="component" value="Unassembled WGS sequence"/>
</dbReference>